<dbReference type="EMBL" id="JARYMX010000008">
    <property type="protein sequence ID" value="KAJ9539234.1"/>
    <property type="molecule type" value="Genomic_DNA"/>
</dbReference>
<keyword evidence="2" id="KW-1185">Reference proteome</keyword>
<dbReference type="AlphaFoldDB" id="A0AA38SA25"/>
<evidence type="ECO:0000313" key="1">
    <source>
        <dbReference type="EMBL" id="KAJ9539234.1"/>
    </source>
</evidence>
<reference evidence="1" key="1">
    <citation type="submission" date="2023-03" db="EMBL/GenBank/DDBJ databases">
        <title>Chromosome-scale reference genome and RAD-based genetic map of yellow starthistle (Centaurea solstitialis) reveal putative structural variation and QTLs associated with invader traits.</title>
        <authorList>
            <person name="Reatini B."/>
            <person name="Cang F.A."/>
            <person name="Jiang Q."/>
            <person name="Mckibben M.T.W."/>
            <person name="Barker M.S."/>
            <person name="Rieseberg L.H."/>
            <person name="Dlugosch K.M."/>
        </authorList>
    </citation>
    <scope>NUCLEOTIDE SEQUENCE</scope>
    <source>
        <strain evidence="1">CAN-66</strain>
        <tissue evidence="1">Leaf</tissue>
    </source>
</reference>
<name>A0AA38SA25_9ASTR</name>
<gene>
    <name evidence="1" type="ORF">OSB04_031967</name>
</gene>
<evidence type="ECO:0000313" key="2">
    <source>
        <dbReference type="Proteomes" id="UP001172457"/>
    </source>
</evidence>
<protein>
    <submittedName>
        <fullName evidence="1">Uncharacterized protein</fullName>
    </submittedName>
</protein>
<organism evidence="1 2">
    <name type="scientific">Centaurea solstitialis</name>
    <name type="common">yellow star-thistle</name>
    <dbReference type="NCBI Taxonomy" id="347529"/>
    <lineage>
        <taxon>Eukaryota</taxon>
        <taxon>Viridiplantae</taxon>
        <taxon>Streptophyta</taxon>
        <taxon>Embryophyta</taxon>
        <taxon>Tracheophyta</taxon>
        <taxon>Spermatophyta</taxon>
        <taxon>Magnoliopsida</taxon>
        <taxon>eudicotyledons</taxon>
        <taxon>Gunneridae</taxon>
        <taxon>Pentapetalae</taxon>
        <taxon>asterids</taxon>
        <taxon>campanulids</taxon>
        <taxon>Asterales</taxon>
        <taxon>Asteraceae</taxon>
        <taxon>Carduoideae</taxon>
        <taxon>Cardueae</taxon>
        <taxon>Centaureinae</taxon>
        <taxon>Centaurea</taxon>
    </lineage>
</organism>
<dbReference type="Proteomes" id="UP001172457">
    <property type="component" value="Chromosome 8"/>
</dbReference>
<accession>A0AA38SA25</accession>
<sequence>MVRTRSEGKRLDENEDQEIPDLREMIAAKVVKQELTKVIHSRVEAAIASRASGSGGSQDEGDELQRLLGVSTTALWRAGGPRSQLSLDIGGGMMAQTMASVNEIIDLFLEAVALLSRLCGKERMKIYRYARIQKPEIREFV</sequence>
<comment type="caution">
    <text evidence="1">The sequence shown here is derived from an EMBL/GenBank/DDBJ whole genome shotgun (WGS) entry which is preliminary data.</text>
</comment>
<proteinExistence type="predicted"/>